<accession>A0AA41QY95</accession>
<sequence length="210" mass="20198">MRSYPALISLGASAGLVAVCVVLALTGCSPAATRSPAAPAGCAQPGAASDAVAAPGAVGSVPEVSFTTPLTAADTERTVLTAGTGVPVQTGDYVEIGVAFYNGRTGAKIDARGFGPGTSGLDTGAPVGVNLAAPAGTLPAILRGVTCSTVGSRVAVVANPADAWGAKENVDLDLHGNDNVVIVVDVLAAAATPPVATDVPATGAPDTNVG</sequence>
<evidence type="ECO:0000313" key="2">
    <source>
        <dbReference type="Proteomes" id="UP001165341"/>
    </source>
</evidence>
<dbReference type="AlphaFoldDB" id="A0AA41QY95"/>
<dbReference type="PROSITE" id="PS51257">
    <property type="entry name" value="PROKAR_LIPOPROTEIN"/>
    <property type="match status" value="1"/>
</dbReference>
<reference evidence="1" key="1">
    <citation type="submission" date="2022-03" db="EMBL/GenBank/DDBJ databases">
        <title>Cryobacterium sp. nov. strain ZS14-85, isolated from Antarctic soil.</title>
        <authorList>
            <person name="Li J."/>
            <person name="Niu G."/>
        </authorList>
    </citation>
    <scope>NUCLEOTIDE SEQUENCE</scope>
    <source>
        <strain evidence="1">ZS14-85</strain>
    </source>
</reference>
<comment type="caution">
    <text evidence="1">The sequence shown here is derived from an EMBL/GenBank/DDBJ whole genome shotgun (WGS) entry which is preliminary data.</text>
</comment>
<organism evidence="1 2">
    <name type="scientific">Cryobacterium zhongshanensis</name>
    <dbReference type="NCBI Taxonomy" id="2928153"/>
    <lineage>
        <taxon>Bacteria</taxon>
        <taxon>Bacillati</taxon>
        <taxon>Actinomycetota</taxon>
        <taxon>Actinomycetes</taxon>
        <taxon>Micrococcales</taxon>
        <taxon>Microbacteriaceae</taxon>
        <taxon>Cryobacterium</taxon>
    </lineage>
</organism>
<proteinExistence type="predicted"/>
<dbReference type="EMBL" id="JALGAR010000002">
    <property type="protein sequence ID" value="MCI4658141.1"/>
    <property type="molecule type" value="Genomic_DNA"/>
</dbReference>
<protein>
    <submittedName>
        <fullName evidence="1">Uncharacterized protein</fullName>
    </submittedName>
</protein>
<dbReference type="Proteomes" id="UP001165341">
    <property type="component" value="Unassembled WGS sequence"/>
</dbReference>
<keyword evidence="2" id="KW-1185">Reference proteome</keyword>
<dbReference type="RefSeq" id="WP_243011915.1">
    <property type="nucleotide sequence ID" value="NZ_JALGAR010000002.1"/>
</dbReference>
<evidence type="ECO:0000313" key="1">
    <source>
        <dbReference type="EMBL" id="MCI4658141.1"/>
    </source>
</evidence>
<gene>
    <name evidence="1" type="ORF">MQH31_10020</name>
</gene>
<name>A0AA41QY95_9MICO</name>